<sequence>MHILNNLENENVKAQEIYKLNCGTIIENKTVRHHSQLLRDIKDEINFQTNSTEILSITNDIVDNNLFHNFFVKYGITGYIGKISVPLYLSEEEIEDILINNYDGIDDEHFESLFLSCLIYGEDEVNYNNNKLQAISDIQSNLNALKEKLQELDLHEQSEFLNNSEKRRQILKKVFKLHANKGEEYIY</sequence>
<dbReference type="AlphaFoldDB" id="A0A2T3KMH4"/>
<reference evidence="2 3" key="1">
    <citation type="submission" date="2018-01" db="EMBL/GenBank/DDBJ databases">
        <title>Whole genome sequencing of Histamine producing bacteria.</title>
        <authorList>
            <person name="Butler K."/>
        </authorList>
    </citation>
    <scope>NUCLEOTIDE SEQUENCE [LARGE SCALE GENOMIC DNA]</scope>
    <source>
        <strain evidence="2 3">FS-7.2</strain>
    </source>
</reference>
<accession>A0A2T3KMH4</accession>
<gene>
    <name evidence="2" type="ORF">C9J27_02965</name>
</gene>
<protein>
    <submittedName>
        <fullName evidence="2">Uncharacterized protein</fullName>
    </submittedName>
</protein>
<comment type="caution">
    <text evidence="2">The sequence shown here is derived from an EMBL/GenBank/DDBJ whole genome shotgun (WGS) entry which is preliminary data.</text>
</comment>
<evidence type="ECO:0000313" key="3">
    <source>
        <dbReference type="Proteomes" id="UP000241426"/>
    </source>
</evidence>
<dbReference type="EMBL" id="PYNF01000002">
    <property type="protein sequence ID" value="PSV01003.1"/>
    <property type="molecule type" value="Genomic_DNA"/>
</dbReference>
<organism evidence="2 3">
    <name type="scientific">Photobacterium kishitanii</name>
    <dbReference type="NCBI Taxonomy" id="318456"/>
    <lineage>
        <taxon>Bacteria</taxon>
        <taxon>Pseudomonadati</taxon>
        <taxon>Pseudomonadota</taxon>
        <taxon>Gammaproteobacteria</taxon>
        <taxon>Vibrionales</taxon>
        <taxon>Vibrionaceae</taxon>
        <taxon>Photobacterium</taxon>
    </lineage>
</organism>
<name>A0A2T3KMH4_9GAMM</name>
<dbReference type="RefSeq" id="WP_107288731.1">
    <property type="nucleotide sequence ID" value="NZ_PYNF01000002.1"/>
</dbReference>
<feature type="coiled-coil region" evidence="1">
    <location>
        <begin position="128"/>
        <end position="155"/>
    </location>
</feature>
<dbReference type="Proteomes" id="UP000241426">
    <property type="component" value="Unassembled WGS sequence"/>
</dbReference>
<keyword evidence="1" id="KW-0175">Coiled coil</keyword>
<evidence type="ECO:0000256" key="1">
    <source>
        <dbReference type="SAM" id="Coils"/>
    </source>
</evidence>
<evidence type="ECO:0000313" key="2">
    <source>
        <dbReference type="EMBL" id="PSV01003.1"/>
    </source>
</evidence>
<proteinExistence type="predicted"/>